<proteinExistence type="predicted"/>
<dbReference type="Proteomes" id="UP000324222">
    <property type="component" value="Unassembled WGS sequence"/>
</dbReference>
<organism evidence="1 2">
    <name type="scientific">Portunus trituberculatus</name>
    <name type="common">Swimming crab</name>
    <name type="synonym">Neptunus trituberculatus</name>
    <dbReference type="NCBI Taxonomy" id="210409"/>
    <lineage>
        <taxon>Eukaryota</taxon>
        <taxon>Metazoa</taxon>
        <taxon>Ecdysozoa</taxon>
        <taxon>Arthropoda</taxon>
        <taxon>Crustacea</taxon>
        <taxon>Multicrustacea</taxon>
        <taxon>Malacostraca</taxon>
        <taxon>Eumalacostraca</taxon>
        <taxon>Eucarida</taxon>
        <taxon>Decapoda</taxon>
        <taxon>Pleocyemata</taxon>
        <taxon>Brachyura</taxon>
        <taxon>Eubrachyura</taxon>
        <taxon>Portunoidea</taxon>
        <taxon>Portunidae</taxon>
        <taxon>Portuninae</taxon>
        <taxon>Portunus</taxon>
    </lineage>
</organism>
<dbReference type="EMBL" id="VSRR010013740">
    <property type="protein sequence ID" value="MPC56163.1"/>
    <property type="molecule type" value="Genomic_DNA"/>
</dbReference>
<reference evidence="1 2" key="1">
    <citation type="submission" date="2019-05" db="EMBL/GenBank/DDBJ databases">
        <title>Another draft genome of Portunus trituberculatus and its Hox gene families provides insights of decapod evolution.</title>
        <authorList>
            <person name="Jeong J.-H."/>
            <person name="Song I."/>
            <person name="Kim S."/>
            <person name="Choi T."/>
            <person name="Kim D."/>
            <person name="Ryu S."/>
            <person name="Kim W."/>
        </authorList>
    </citation>
    <scope>NUCLEOTIDE SEQUENCE [LARGE SCALE GENOMIC DNA]</scope>
    <source>
        <tissue evidence="1">Muscle</tissue>
    </source>
</reference>
<evidence type="ECO:0000313" key="1">
    <source>
        <dbReference type="EMBL" id="MPC56163.1"/>
    </source>
</evidence>
<name>A0A5B7GFN3_PORTR</name>
<dbReference type="AlphaFoldDB" id="A0A5B7GFN3"/>
<gene>
    <name evidence="1" type="ORF">E2C01_050116</name>
</gene>
<accession>A0A5B7GFN3</accession>
<protein>
    <submittedName>
        <fullName evidence="1">Uncharacterized protein</fullName>
    </submittedName>
</protein>
<keyword evidence="2" id="KW-1185">Reference proteome</keyword>
<comment type="caution">
    <text evidence="1">The sequence shown here is derived from an EMBL/GenBank/DDBJ whole genome shotgun (WGS) entry which is preliminary data.</text>
</comment>
<evidence type="ECO:0000313" key="2">
    <source>
        <dbReference type="Proteomes" id="UP000324222"/>
    </source>
</evidence>
<sequence>MPRATSPPPSLPPPRYFLFATFSSVLPPPDTARETIQVQTQAAFQVPRGARGKKYRGSLVTVRRSRTFSERRGEAIVSGCGGEGEGLGEGVLLPHTHSLTFKFTPLLTFWFYYATSPSVRQSVSLQHACASPLQQSIEVCTFLHAK</sequence>